<proteinExistence type="predicted"/>
<accession>A0A849H5K2</accession>
<protein>
    <recommendedName>
        <fullName evidence="1">D-inositol 3-phosphate glycosyltransferase</fullName>
    </recommendedName>
</protein>
<keyword evidence="2" id="KW-0328">Glycosyltransferase</keyword>
<dbReference type="InterPro" id="IPR028098">
    <property type="entry name" value="Glyco_trans_4-like_N"/>
</dbReference>
<dbReference type="Pfam" id="PF13692">
    <property type="entry name" value="Glyco_trans_1_4"/>
    <property type="match status" value="1"/>
</dbReference>
<dbReference type="Pfam" id="PF13439">
    <property type="entry name" value="Glyco_transf_4"/>
    <property type="match status" value="1"/>
</dbReference>
<dbReference type="SUPFAM" id="SSF53756">
    <property type="entry name" value="UDP-Glycosyltransferase/glycogen phosphorylase"/>
    <property type="match status" value="1"/>
</dbReference>
<evidence type="ECO:0000256" key="3">
    <source>
        <dbReference type="ARBA" id="ARBA00022679"/>
    </source>
</evidence>
<dbReference type="PANTHER" id="PTHR45947:SF3">
    <property type="entry name" value="SULFOQUINOVOSYL TRANSFERASE SQD2"/>
    <property type="match status" value="1"/>
</dbReference>
<dbReference type="Gene3D" id="3.40.50.2000">
    <property type="entry name" value="Glycogen Phosphorylase B"/>
    <property type="match status" value="2"/>
</dbReference>
<evidence type="ECO:0000259" key="4">
    <source>
        <dbReference type="Pfam" id="PF13439"/>
    </source>
</evidence>
<dbReference type="GO" id="GO:0016758">
    <property type="term" value="F:hexosyltransferase activity"/>
    <property type="evidence" value="ECO:0007669"/>
    <property type="project" value="TreeGrafter"/>
</dbReference>
<dbReference type="InterPro" id="IPR050194">
    <property type="entry name" value="Glycosyltransferase_grp1"/>
</dbReference>
<evidence type="ECO:0000256" key="2">
    <source>
        <dbReference type="ARBA" id="ARBA00022676"/>
    </source>
</evidence>
<dbReference type="AlphaFoldDB" id="A0A849H5K2"/>
<dbReference type="GO" id="GO:1901137">
    <property type="term" value="P:carbohydrate derivative biosynthetic process"/>
    <property type="evidence" value="ECO:0007669"/>
    <property type="project" value="UniProtKB-ARBA"/>
</dbReference>
<evidence type="ECO:0000256" key="1">
    <source>
        <dbReference type="ARBA" id="ARBA00021292"/>
    </source>
</evidence>
<organism evidence="5 6">
    <name type="scientific">Knoellia koreensis</name>
    <dbReference type="NCBI Taxonomy" id="2730921"/>
    <lineage>
        <taxon>Bacteria</taxon>
        <taxon>Bacillati</taxon>
        <taxon>Actinomycetota</taxon>
        <taxon>Actinomycetes</taxon>
        <taxon>Micrococcales</taxon>
        <taxon>Intrasporangiaceae</taxon>
        <taxon>Knoellia</taxon>
    </lineage>
</organism>
<dbReference type="Proteomes" id="UP000588586">
    <property type="component" value="Unassembled WGS sequence"/>
</dbReference>
<feature type="domain" description="Glycosyltransferase subfamily 4-like N-terminal" evidence="4">
    <location>
        <begin position="14"/>
        <end position="174"/>
    </location>
</feature>
<keyword evidence="6" id="KW-1185">Reference proteome</keyword>
<gene>
    <name evidence="5" type="ORF">HJG52_03425</name>
</gene>
<evidence type="ECO:0000313" key="6">
    <source>
        <dbReference type="Proteomes" id="UP000588586"/>
    </source>
</evidence>
<dbReference type="PANTHER" id="PTHR45947">
    <property type="entry name" value="SULFOQUINOVOSYL TRANSFERASE SQD2"/>
    <property type="match status" value="1"/>
</dbReference>
<comment type="caution">
    <text evidence="5">The sequence shown here is derived from an EMBL/GenBank/DDBJ whole genome shotgun (WGS) entry which is preliminary data.</text>
</comment>
<sequence length="395" mass="42001">MRIGIVCPYSFDVPGGVQFHVRDLAEHFLAEGHEASVLAPADEDTPLPDYVESVGRAVPVRYNGSVARLNFGPVTASRVSRWLEQGDFDVLHIHEPVTPSISLLALWSAEGPIVATFHTSNLRSRAMQAAYPLLRPSLEKISGRIAVSEDARRTVTTHLGGDAVVIPNGVNVARFAEAPVNPSWQGTPDAPTLAFLGRIDEPRKGLPVLAAAMPAVLDRHPGTRLLVAGPGDVAAARERMDARVAAATDFLGMVSDDDKASLLASVDAYVAPHTGGESFGIVLVEAMSAGAPVVASDLPAFVRVLDGGRAGVMFANEDARDLAGKLGDLLADGPERERLCAVGQRRAEVFDWSVVAADVMAVYETVTHSTQEPRASSAGETRWTRLLRGRRAGEA</sequence>
<keyword evidence="3 5" id="KW-0808">Transferase</keyword>
<dbReference type="CDD" id="cd03801">
    <property type="entry name" value="GT4_PimA-like"/>
    <property type="match status" value="1"/>
</dbReference>
<dbReference type="EMBL" id="JABEPQ010000001">
    <property type="protein sequence ID" value="NNM45056.1"/>
    <property type="molecule type" value="Genomic_DNA"/>
</dbReference>
<reference evidence="5 6" key="1">
    <citation type="submission" date="2020-04" db="EMBL/GenBank/DDBJ databases">
        <title>Knoellia sp. isolate from air conditioner.</title>
        <authorList>
            <person name="Chea S."/>
            <person name="Kim D.-U."/>
        </authorList>
    </citation>
    <scope>NUCLEOTIDE SEQUENCE [LARGE SCALE GENOMIC DNA]</scope>
    <source>
        <strain evidence="5 6">DB2414S</strain>
    </source>
</reference>
<dbReference type="RefSeq" id="WP_171242126.1">
    <property type="nucleotide sequence ID" value="NZ_JABEPQ010000001.1"/>
</dbReference>
<evidence type="ECO:0000313" key="5">
    <source>
        <dbReference type="EMBL" id="NNM45056.1"/>
    </source>
</evidence>
<name>A0A849H5K2_9MICO</name>